<sequence length="62" mass="6861">VLSGALVELLGSCSKKSSISAANKCLRDWFILFQYLWYNPLPPSPRGGTLDAEKLDKTSTWS</sequence>
<reference evidence="2 3" key="1">
    <citation type="submission" date="2015-09" db="EMBL/GenBank/DDBJ databases">
        <title>Trachymyrmex cornetzi WGS genome.</title>
        <authorList>
            <person name="Nygaard S."/>
            <person name="Hu H."/>
            <person name="Boomsma J."/>
            <person name="Zhang G."/>
        </authorList>
    </citation>
    <scope>NUCLEOTIDE SEQUENCE [LARGE SCALE GENOMIC DNA]</scope>
    <source>
        <strain evidence="2">Tcor2-1</strain>
        <tissue evidence="2">Whole body</tissue>
    </source>
</reference>
<dbReference type="Proteomes" id="UP000078492">
    <property type="component" value="Unassembled WGS sequence"/>
</dbReference>
<organism evidence="2 3">
    <name type="scientific">Trachymyrmex cornetzi</name>
    <dbReference type="NCBI Taxonomy" id="471704"/>
    <lineage>
        <taxon>Eukaryota</taxon>
        <taxon>Metazoa</taxon>
        <taxon>Ecdysozoa</taxon>
        <taxon>Arthropoda</taxon>
        <taxon>Hexapoda</taxon>
        <taxon>Insecta</taxon>
        <taxon>Pterygota</taxon>
        <taxon>Neoptera</taxon>
        <taxon>Endopterygota</taxon>
        <taxon>Hymenoptera</taxon>
        <taxon>Apocrita</taxon>
        <taxon>Aculeata</taxon>
        <taxon>Formicoidea</taxon>
        <taxon>Formicidae</taxon>
        <taxon>Myrmicinae</taxon>
        <taxon>Trachymyrmex</taxon>
    </lineage>
</organism>
<feature type="non-terminal residue" evidence="2">
    <location>
        <position position="1"/>
    </location>
</feature>
<proteinExistence type="predicted"/>
<protein>
    <submittedName>
        <fullName evidence="2">Uncharacterized protein</fullName>
    </submittedName>
</protein>
<accession>A0A195E4D8</accession>
<keyword evidence="3" id="KW-1185">Reference proteome</keyword>
<name>A0A195E4D8_9HYME</name>
<evidence type="ECO:0000313" key="3">
    <source>
        <dbReference type="Proteomes" id="UP000078492"/>
    </source>
</evidence>
<feature type="compositionally biased region" description="Basic and acidic residues" evidence="1">
    <location>
        <begin position="51"/>
        <end position="62"/>
    </location>
</feature>
<evidence type="ECO:0000256" key="1">
    <source>
        <dbReference type="SAM" id="MobiDB-lite"/>
    </source>
</evidence>
<gene>
    <name evidence="2" type="ORF">ALC57_07817</name>
</gene>
<dbReference type="EMBL" id="KQ979685">
    <property type="protein sequence ID" value="KYN19772.1"/>
    <property type="molecule type" value="Genomic_DNA"/>
</dbReference>
<dbReference type="AlphaFoldDB" id="A0A195E4D8"/>
<evidence type="ECO:0000313" key="2">
    <source>
        <dbReference type="EMBL" id="KYN19772.1"/>
    </source>
</evidence>
<feature type="region of interest" description="Disordered" evidence="1">
    <location>
        <begin position="42"/>
        <end position="62"/>
    </location>
</feature>